<organism evidence="1 2">
    <name type="scientific">Zoarces viviparus</name>
    <name type="common">Viviparous eelpout</name>
    <name type="synonym">Blennius viviparus</name>
    <dbReference type="NCBI Taxonomy" id="48416"/>
    <lineage>
        <taxon>Eukaryota</taxon>
        <taxon>Metazoa</taxon>
        <taxon>Chordata</taxon>
        <taxon>Craniata</taxon>
        <taxon>Vertebrata</taxon>
        <taxon>Euteleostomi</taxon>
        <taxon>Actinopterygii</taxon>
        <taxon>Neopterygii</taxon>
        <taxon>Teleostei</taxon>
        <taxon>Neoteleostei</taxon>
        <taxon>Acanthomorphata</taxon>
        <taxon>Eupercaria</taxon>
        <taxon>Perciformes</taxon>
        <taxon>Cottioidei</taxon>
        <taxon>Zoarcales</taxon>
        <taxon>Zoarcidae</taxon>
        <taxon>Zoarcinae</taxon>
        <taxon>Zoarces</taxon>
    </lineage>
</organism>
<keyword evidence="2" id="KW-1185">Reference proteome</keyword>
<proteinExistence type="predicted"/>
<dbReference type="Proteomes" id="UP001488805">
    <property type="component" value="Unassembled WGS sequence"/>
</dbReference>
<evidence type="ECO:0000313" key="1">
    <source>
        <dbReference type="EMBL" id="KAK9528534.1"/>
    </source>
</evidence>
<sequence length="164" mass="18273">MELVLFLMLYKRLRLPKAPRSTQTLLTQRASHLHRRRSVPFSTTHSTRNIRYDSFGVQTVAGAGWMFRERAGEVESVPSALSRGCTRGARHVLWRDHAFGGTEAAGRRCRRHPKNNGMPQLSTALSQFTSATLVGQPVLLLPSVMDRARLQMVASGTEPPPPTL</sequence>
<comment type="caution">
    <text evidence="1">The sequence shown here is derived from an EMBL/GenBank/DDBJ whole genome shotgun (WGS) entry which is preliminary data.</text>
</comment>
<dbReference type="EMBL" id="JBCEZU010000111">
    <property type="protein sequence ID" value="KAK9528534.1"/>
    <property type="molecule type" value="Genomic_DNA"/>
</dbReference>
<name>A0AAW1F4E6_ZOAVI</name>
<reference evidence="1 2" key="1">
    <citation type="journal article" date="2024" name="Genome Biol. Evol.">
        <title>Chromosome-level genome assembly of the viviparous eelpout Zoarces viviparus.</title>
        <authorList>
            <person name="Fuhrmann N."/>
            <person name="Brasseur M.V."/>
            <person name="Bakowski C.E."/>
            <person name="Podsiadlowski L."/>
            <person name="Prost S."/>
            <person name="Krehenwinkel H."/>
            <person name="Mayer C."/>
        </authorList>
    </citation>
    <scope>NUCLEOTIDE SEQUENCE [LARGE SCALE GENOMIC DNA]</scope>
    <source>
        <strain evidence="1">NO-MEL_2022_Ind0_liver</strain>
    </source>
</reference>
<dbReference type="AlphaFoldDB" id="A0AAW1F4E6"/>
<evidence type="ECO:0000313" key="2">
    <source>
        <dbReference type="Proteomes" id="UP001488805"/>
    </source>
</evidence>
<protein>
    <submittedName>
        <fullName evidence="1">Uncharacterized protein</fullName>
    </submittedName>
</protein>
<accession>A0AAW1F4E6</accession>
<gene>
    <name evidence="1" type="ORF">VZT92_012687</name>
</gene>